<dbReference type="AlphaFoldDB" id="A0A2N5ZC56"/>
<dbReference type="InterPro" id="IPR043519">
    <property type="entry name" value="NT_sf"/>
</dbReference>
<comment type="caution">
    <text evidence="1">The sequence shown here is derived from an EMBL/GenBank/DDBJ whole genome shotgun (WGS) entry which is preliminary data.</text>
</comment>
<protein>
    <recommendedName>
        <fullName evidence="3">GrpB family protein</fullName>
    </recommendedName>
</protein>
<dbReference type="Gene3D" id="3.30.460.10">
    <property type="entry name" value="Beta Polymerase, domain 2"/>
    <property type="match status" value="1"/>
</dbReference>
<dbReference type="EMBL" id="PKTG01000120">
    <property type="protein sequence ID" value="PLX16261.1"/>
    <property type="molecule type" value="Genomic_DNA"/>
</dbReference>
<reference evidence="1 2" key="1">
    <citation type="submission" date="2017-11" db="EMBL/GenBank/DDBJ databases">
        <title>Genome-resolved metagenomics identifies genetic mobility, metabolic interactions, and unexpected diversity in perchlorate-reducing communities.</title>
        <authorList>
            <person name="Barnum T.P."/>
            <person name="Figueroa I.A."/>
            <person name="Carlstrom C.I."/>
            <person name="Lucas L.N."/>
            <person name="Engelbrektson A.L."/>
            <person name="Coates J.D."/>
        </authorList>
    </citation>
    <scope>NUCLEOTIDE SEQUENCE [LARGE SCALE GENOMIC DNA]</scope>
    <source>
        <strain evidence="1">BM706</strain>
    </source>
</reference>
<dbReference type="Proteomes" id="UP000234857">
    <property type="component" value="Unassembled WGS sequence"/>
</dbReference>
<evidence type="ECO:0000313" key="1">
    <source>
        <dbReference type="EMBL" id="PLX16261.1"/>
    </source>
</evidence>
<organism evidence="1 2">
    <name type="scientific">Muiribacterium halophilum</name>
    <dbReference type="NCBI Taxonomy" id="2053465"/>
    <lineage>
        <taxon>Bacteria</taxon>
        <taxon>Candidatus Muiribacteriota</taxon>
        <taxon>Candidatus Muiribacteriia</taxon>
        <taxon>Candidatus Muiribacteriales</taxon>
        <taxon>Candidatus Muiribacteriaceae</taxon>
        <taxon>Candidatus Muiribacterium</taxon>
    </lineage>
</organism>
<evidence type="ECO:0008006" key="3">
    <source>
        <dbReference type="Google" id="ProtNLM"/>
    </source>
</evidence>
<dbReference type="SUPFAM" id="SSF81301">
    <property type="entry name" value="Nucleotidyltransferase"/>
    <property type="match status" value="1"/>
</dbReference>
<gene>
    <name evidence="1" type="ORF">C0601_10635</name>
</gene>
<sequence>MSDVIVVDHDPDWEKYFIYLCLFIRQNKILKGARIEHVGSTSVPGLAAKPVIDMDIVAISKEKVNEYIKALSELGYEHRGDLGITGRDAFRYQGDLKLPRHNLYVVLEDSIAFKNHIILRDTLRFDDNLRERYADLKKRLAKKFPDNVDKYCEAKSELILEIISTGELESQELEQIRKENKL</sequence>
<evidence type="ECO:0000313" key="2">
    <source>
        <dbReference type="Proteomes" id="UP000234857"/>
    </source>
</evidence>
<accession>A0A2N5ZC56</accession>
<proteinExistence type="predicted"/>
<dbReference type="Pfam" id="PF04229">
    <property type="entry name" value="GrpB"/>
    <property type="match status" value="1"/>
</dbReference>
<dbReference type="PANTHER" id="PTHR34822">
    <property type="entry name" value="GRPB DOMAIN PROTEIN (AFU_ORTHOLOGUE AFUA_1G01530)"/>
    <property type="match status" value="1"/>
</dbReference>
<dbReference type="InterPro" id="IPR007344">
    <property type="entry name" value="GrpB/CoaE"/>
</dbReference>
<dbReference type="PANTHER" id="PTHR34822:SF1">
    <property type="entry name" value="GRPB FAMILY PROTEIN"/>
    <property type="match status" value="1"/>
</dbReference>
<name>A0A2N5ZC56_MUIH1</name>